<dbReference type="NCBIfam" id="TIGR01537">
    <property type="entry name" value="portal_HK97"/>
    <property type="match status" value="1"/>
</dbReference>
<name>I4D3F1_DESAJ</name>
<dbReference type="RefSeq" id="WP_014826332.1">
    <property type="nucleotide sequence ID" value="NC_018068.1"/>
</dbReference>
<protein>
    <submittedName>
        <fullName evidence="1">Phage portal protein, HK97 family</fullName>
    </submittedName>
</protein>
<dbReference type="eggNOG" id="COG4695">
    <property type="taxonomic scope" value="Bacteria"/>
</dbReference>
<accession>I4D3F1</accession>
<proteinExistence type="predicted"/>
<dbReference type="OrthoDB" id="9765386at2"/>
<dbReference type="Pfam" id="PF04860">
    <property type="entry name" value="Phage_portal"/>
    <property type="match status" value="1"/>
</dbReference>
<dbReference type="HOGENOM" id="CLU_033789_0_1_9"/>
<dbReference type="PROSITE" id="PS51257">
    <property type="entry name" value="PROKAR_LIPOPROTEIN"/>
    <property type="match status" value="1"/>
</dbReference>
<keyword evidence="2" id="KW-1185">Reference proteome</keyword>
<organism evidence="1 2">
    <name type="scientific">Desulfosporosinus acidiphilus (strain DSM 22704 / JCM 16185 / SJ4)</name>
    <dbReference type="NCBI Taxonomy" id="646529"/>
    <lineage>
        <taxon>Bacteria</taxon>
        <taxon>Bacillati</taxon>
        <taxon>Bacillota</taxon>
        <taxon>Clostridia</taxon>
        <taxon>Eubacteriales</taxon>
        <taxon>Desulfitobacteriaceae</taxon>
        <taxon>Desulfosporosinus</taxon>
    </lineage>
</organism>
<dbReference type="InterPro" id="IPR006427">
    <property type="entry name" value="Portal_HK97"/>
</dbReference>
<sequence>MDAKTAMNYSAVFSCVRVLAEALAGTPIMLYRKKETGEREVRNDLSVYDILHNQPNVEMSPFNFKEMCMVSLNLGGNSVSQKLVNKYGDLVGLYPYEWPKVDITRDPITNKLVYKIRDINGGKQLNLARDQVFHIPGLSMDGVVGVSPIEYLSSAIRLGLSYERFGVNFYKNGANSSGVIEYPGALADTAYERLKKDFAKSYQGLANTGKPIILEGGAKFSQLAIKPADAQLIENKKFQLEDIARIYRVPLHLIQNLDGATFSNIEQQSLEFVMYTMLPWFKRWEENVNMQLLTPLERKAGFYLEFNISSLLRGDMQSRAMAYAQGRQWGWLSVNDIRKLENMPPIPNGDIYMMPLNFTEAGKAPSTTESAVPEALAEETYKMMTRR</sequence>
<dbReference type="EMBL" id="CP003639">
    <property type="protein sequence ID" value="AFM40325.1"/>
    <property type="molecule type" value="Genomic_DNA"/>
</dbReference>
<evidence type="ECO:0000313" key="1">
    <source>
        <dbReference type="EMBL" id="AFM40325.1"/>
    </source>
</evidence>
<dbReference type="STRING" id="646529.Desaci_1299"/>
<reference evidence="1 2" key="1">
    <citation type="journal article" date="2012" name="J. Bacteriol.">
        <title>Complete genome sequences of Desulfosporosinus orientis DSM765T, Desulfosporosinus youngiae DSM17734T, Desulfosporosinus meridiei DSM13257T, and Desulfosporosinus acidiphilus DSM22704T.</title>
        <authorList>
            <person name="Pester M."/>
            <person name="Brambilla E."/>
            <person name="Alazard D."/>
            <person name="Rattei T."/>
            <person name="Weinmaier T."/>
            <person name="Han J."/>
            <person name="Lucas S."/>
            <person name="Lapidus A."/>
            <person name="Cheng J.F."/>
            <person name="Goodwin L."/>
            <person name="Pitluck S."/>
            <person name="Peters L."/>
            <person name="Ovchinnikova G."/>
            <person name="Teshima H."/>
            <person name="Detter J.C."/>
            <person name="Han C.S."/>
            <person name="Tapia R."/>
            <person name="Land M.L."/>
            <person name="Hauser L."/>
            <person name="Kyrpides N.C."/>
            <person name="Ivanova N.N."/>
            <person name="Pagani I."/>
            <person name="Huntmann M."/>
            <person name="Wei C.L."/>
            <person name="Davenport K.W."/>
            <person name="Daligault H."/>
            <person name="Chain P.S."/>
            <person name="Chen A."/>
            <person name="Mavromatis K."/>
            <person name="Markowitz V."/>
            <person name="Szeto E."/>
            <person name="Mikhailova N."/>
            <person name="Pati A."/>
            <person name="Wagner M."/>
            <person name="Woyke T."/>
            <person name="Ollivier B."/>
            <person name="Klenk H.P."/>
            <person name="Spring S."/>
            <person name="Loy A."/>
        </authorList>
    </citation>
    <scope>NUCLEOTIDE SEQUENCE [LARGE SCALE GENOMIC DNA]</scope>
    <source>
        <strain evidence="2">DSM 22704 / JCM 16185 / SJ4</strain>
    </source>
</reference>
<dbReference type="AlphaFoldDB" id="I4D3F1"/>
<evidence type="ECO:0000313" key="2">
    <source>
        <dbReference type="Proteomes" id="UP000002892"/>
    </source>
</evidence>
<gene>
    <name evidence="1" type="ordered locus">Desaci_1299</name>
</gene>
<dbReference type="KEGG" id="dai:Desaci_1299"/>
<dbReference type="Proteomes" id="UP000002892">
    <property type="component" value="Chromosome"/>
</dbReference>
<dbReference type="InterPro" id="IPR006944">
    <property type="entry name" value="Phage/GTA_portal"/>
</dbReference>